<dbReference type="PANTHER" id="PTHR24543">
    <property type="entry name" value="MULTICOPPER OXIDASE-RELATED"/>
    <property type="match status" value="1"/>
</dbReference>
<dbReference type="AlphaFoldDB" id="A7SIG2"/>
<dbReference type="PhylomeDB" id="A7SIG2"/>
<dbReference type="PROSITE" id="PS01285">
    <property type="entry name" value="FA58C_1"/>
    <property type="match status" value="1"/>
</dbReference>
<dbReference type="InParanoid" id="A7SIG2"/>
<feature type="domain" description="F5/8 type C" evidence="1">
    <location>
        <begin position="1"/>
        <end position="92"/>
    </location>
</feature>
<protein>
    <recommendedName>
        <fullName evidence="1">F5/8 type C domain-containing protein</fullName>
    </recommendedName>
</protein>
<evidence type="ECO:0000313" key="2">
    <source>
        <dbReference type="EMBL" id="EDO36507.1"/>
    </source>
</evidence>
<gene>
    <name evidence="2" type="ORF">NEMVEDRAFT_v1g119501</name>
</gene>
<evidence type="ECO:0000259" key="1">
    <source>
        <dbReference type="PROSITE" id="PS50022"/>
    </source>
</evidence>
<dbReference type="HOGENOM" id="CLU_030066_6_2_1"/>
<dbReference type="Proteomes" id="UP000001593">
    <property type="component" value="Unassembled WGS sequence"/>
</dbReference>
<name>A7SIG2_NEMVE</name>
<dbReference type="InterPro" id="IPR000421">
    <property type="entry name" value="FA58C"/>
</dbReference>
<dbReference type="InterPro" id="IPR008979">
    <property type="entry name" value="Galactose-bd-like_sf"/>
</dbReference>
<dbReference type="Gene3D" id="2.60.120.260">
    <property type="entry name" value="Galactose-binding domain-like"/>
    <property type="match status" value="1"/>
</dbReference>
<dbReference type="PANTHER" id="PTHR24543:SF335">
    <property type="entry name" value="EGF-LIKE REPEAT AND DISCOIDIN I-LIKE DOMAIN-CONTAINING PROTEIN 3"/>
    <property type="match status" value="1"/>
</dbReference>
<keyword evidence="3" id="KW-1185">Reference proteome</keyword>
<feature type="non-terminal residue" evidence="2">
    <location>
        <position position="1"/>
    </location>
</feature>
<reference evidence="2 3" key="1">
    <citation type="journal article" date="2007" name="Science">
        <title>Sea anemone genome reveals ancestral eumetazoan gene repertoire and genomic organization.</title>
        <authorList>
            <person name="Putnam N.H."/>
            <person name="Srivastava M."/>
            <person name="Hellsten U."/>
            <person name="Dirks B."/>
            <person name="Chapman J."/>
            <person name="Salamov A."/>
            <person name="Terry A."/>
            <person name="Shapiro H."/>
            <person name="Lindquist E."/>
            <person name="Kapitonov V.V."/>
            <person name="Jurka J."/>
            <person name="Genikhovich G."/>
            <person name="Grigoriev I.V."/>
            <person name="Lucas S.M."/>
            <person name="Steele R.E."/>
            <person name="Finnerty J.R."/>
            <person name="Technau U."/>
            <person name="Martindale M.Q."/>
            <person name="Rokhsar D.S."/>
        </authorList>
    </citation>
    <scope>NUCLEOTIDE SEQUENCE [LARGE SCALE GENOMIC DNA]</scope>
    <source>
        <strain evidence="3">CH2 X CH6</strain>
    </source>
</reference>
<dbReference type="PROSITE" id="PS50022">
    <property type="entry name" value="FA58C_3"/>
    <property type="match status" value="1"/>
</dbReference>
<sequence length="92" mass="10881">PLGMERHSIADHLLSASSERDSRHAAKHARLNSNSAWCSARSEFAKYLQVDFGRHVEITGIATQGHPKEYKWVNKYWLRYTMGYYWFTYRQD</sequence>
<proteinExistence type="predicted"/>
<feature type="non-terminal residue" evidence="2">
    <location>
        <position position="92"/>
    </location>
</feature>
<dbReference type="EMBL" id="DS469668">
    <property type="protein sequence ID" value="EDO36507.1"/>
    <property type="molecule type" value="Genomic_DNA"/>
</dbReference>
<organism evidence="2 3">
    <name type="scientific">Nematostella vectensis</name>
    <name type="common">Starlet sea anemone</name>
    <dbReference type="NCBI Taxonomy" id="45351"/>
    <lineage>
        <taxon>Eukaryota</taxon>
        <taxon>Metazoa</taxon>
        <taxon>Cnidaria</taxon>
        <taxon>Anthozoa</taxon>
        <taxon>Hexacorallia</taxon>
        <taxon>Actiniaria</taxon>
        <taxon>Edwardsiidae</taxon>
        <taxon>Nematostella</taxon>
    </lineage>
</organism>
<evidence type="ECO:0000313" key="3">
    <source>
        <dbReference type="Proteomes" id="UP000001593"/>
    </source>
</evidence>
<dbReference type="SUPFAM" id="SSF49785">
    <property type="entry name" value="Galactose-binding domain-like"/>
    <property type="match status" value="1"/>
</dbReference>
<dbReference type="Pfam" id="PF00754">
    <property type="entry name" value="F5_F8_type_C"/>
    <property type="match status" value="1"/>
</dbReference>
<accession>A7SIG2</accession>